<dbReference type="RefSeq" id="WP_259857623.1">
    <property type="nucleotide sequence ID" value="NZ_BAAAST010000001.1"/>
</dbReference>
<protein>
    <submittedName>
        <fullName evidence="2">LLM class flavin-dependent oxidoreductase</fullName>
    </submittedName>
</protein>
<organism evidence="2 3">
    <name type="scientific">Dactylosporangium fulvum</name>
    <dbReference type="NCBI Taxonomy" id="53359"/>
    <lineage>
        <taxon>Bacteria</taxon>
        <taxon>Bacillati</taxon>
        <taxon>Actinomycetota</taxon>
        <taxon>Actinomycetes</taxon>
        <taxon>Micromonosporales</taxon>
        <taxon>Micromonosporaceae</taxon>
        <taxon>Dactylosporangium</taxon>
    </lineage>
</organism>
<accession>A0ABY5VRP9</accession>
<evidence type="ECO:0000313" key="3">
    <source>
        <dbReference type="Proteomes" id="UP001059617"/>
    </source>
</evidence>
<dbReference type="Pfam" id="PF00296">
    <property type="entry name" value="Bac_luciferase"/>
    <property type="match status" value="1"/>
</dbReference>
<evidence type="ECO:0000259" key="1">
    <source>
        <dbReference type="Pfam" id="PF00296"/>
    </source>
</evidence>
<dbReference type="SUPFAM" id="SSF51679">
    <property type="entry name" value="Bacterial luciferase-like"/>
    <property type="match status" value="1"/>
</dbReference>
<gene>
    <name evidence="2" type="ORF">Dfulv_32495</name>
</gene>
<dbReference type="Gene3D" id="3.20.20.30">
    <property type="entry name" value="Luciferase-like domain"/>
    <property type="match status" value="1"/>
</dbReference>
<keyword evidence="3" id="KW-1185">Reference proteome</keyword>
<sequence>MSHRPLRLGFALNFRTTSRAIDDVARVYDEVIDTIAYAEQLGIDSAWVGQHHFDNTDGPFASPLPFLAAAAARTSRITLGTGITTLPLEDPLRLAEDAAVVDALTGGRLHLGLGTGGANLDGFAAFGLPADQRHALYDRKVAALHAALEGQPLVAGADGPRLYPDGTRVRRHLWQAATSIEQAVAAGLAGDGLQQGAFFDPADTGQAPKVAAYVAAHGRAKPDDPPRVAIFRFVYAGRDKHTVLREVESVLGPRLQALADRAALSGNQRLRGLSVREYLDLVPFYGSADDIAERVGTDPAIAAGATDFVANFSYRDDFDAAKARARLHVLATEIGPAIGWQPAGALR</sequence>
<name>A0ABY5VRP9_9ACTN</name>
<dbReference type="Proteomes" id="UP001059617">
    <property type="component" value="Chromosome"/>
</dbReference>
<reference evidence="2" key="2">
    <citation type="submission" date="2022-09" db="EMBL/GenBank/DDBJ databases">
        <title>Biosynthetic gene clusters of Dactylosporangioum fulvum.</title>
        <authorList>
            <person name="Caradec T."/>
        </authorList>
    </citation>
    <scope>NUCLEOTIDE SEQUENCE</scope>
    <source>
        <strain evidence="2">NRRL B-16292</strain>
    </source>
</reference>
<proteinExistence type="predicted"/>
<dbReference type="InterPro" id="IPR036661">
    <property type="entry name" value="Luciferase-like_sf"/>
</dbReference>
<dbReference type="InterPro" id="IPR011251">
    <property type="entry name" value="Luciferase-like_dom"/>
</dbReference>
<dbReference type="PANTHER" id="PTHR30137:SF15">
    <property type="entry name" value="BLL6902 PROTEIN"/>
    <property type="match status" value="1"/>
</dbReference>
<dbReference type="InterPro" id="IPR050766">
    <property type="entry name" value="Bact_Lucif_Oxidored"/>
</dbReference>
<dbReference type="EMBL" id="CP073720">
    <property type="protein sequence ID" value="UWP79865.1"/>
    <property type="molecule type" value="Genomic_DNA"/>
</dbReference>
<evidence type="ECO:0000313" key="2">
    <source>
        <dbReference type="EMBL" id="UWP79865.1"/>
    </source>
</evidence>
<reference evidence="2" key="1">
    <citation type="submission" date="2021-04" db="EMBL/GenBank/DDBJ databases">
        <authorList>
            <person name="Hartkoorn R.C."/>
            <person name="Beaudoing E."/>
            <person name="Hot D."/>
        </authorList>
    </citation>
    <scope>NUCLEOTIDE SEQUENCE</scope>
    <source>
        <strain evidence="2">NRRL B-16292</strain>
    </source>
</reference>
<dbReference type="PANTHER" id="PTHR30137">
    <property type="entry name" value="LUCIFERASE-LIKE MONOOXYGENASE"/>
    <property type="match status" value="1"/>
</dbReference>
<feature type="domain" description="Luciferase-like" evidence="1">
    <location>
        <begin position="22"/>
        <end position="269"/>
    </location>
</feature>